<dbReference type="EMBL" id="CM020620">
    <property type="protein sequence ID" value="KAK1868452.1"/>
    <property type="molecule type" value="Genomic_DNA"/>
</dbReference>
<sequence>MAVPWFVSLDDELPTGETASSDRRAEEAVQLQPFPVAKMFEGVLLELSAERDLHLNYEGRLAKAGDDDGHSKNAERASVLASIVGNDVRFAIYLRCAVAAAGRGAELHELLKTAVRETNVVCTDVWKLRRDGEVIVAHALREESVLSSAFLPGGSSWDARRGDGYIQGMGVPQLRVKLPLYALWALTAAQAKDRPLSVGLHNMTRKVGNRMAWQAWEVIWVNLELVLPRARKLIANARVESLRQHFGSVSLFGEELRSIVMNADFNPVAVSARELPALLLLYLAQDFSLTSCVWPLPPNNAGMDSVRFCVDERNEMGIMCHQLKQTSVDVNNPLPWGETCKTVKKMRGHLVVAAWLATVATCSRQASDRAMSFEDLHALWAVMDDVCDALADKPVDTSTDAALSDLLTAHWHRVPNKTVEFNDVLCGVSLVLGRAVFVVATQRPRGADFEKDRVNKPDRTMGSVVVLTKSDLPGHVGSFLSPIVDDCGCIANTSMSEDIDVLGS</sequence>
<protein>
    <submittedName>
        <fullName evidence="1">Uncharacterized protein</fullName>
    </submittedName>
</protein>
<proteinExistence type="predicted"/>
<comment type="caution">
    <text evidence="1">The sequence shown here is derived from an EMBL/GenBank/DDBJ whole genome shotgun (WGS) entry which is preliminary data.</text>
</comment>
<gene>
    <name evidence="1" type="ORF">I4F81_010939</name>
</gene>
<keyword evidence="2" id="KW-1185">Reference proteome</keyword>
<accession>A0ACC3CFA9</accession>
<evidence type="ECO:0000313" key="2">
    <source>
        <dbReference type="Proteomes" id="UP000798662"/>
    </source>
</evidence>
<organism evidence="1 2">
    <name type="scientific">Pyropia yezoensis</name>
    <name type="common">Susabi-nori</name>
    <name type="synonym">Porphyra yezoensis</name>
    <dbReference type="NCBI Taxonomy" id="2788"/>
    <lineage>
        <taxon>Eukaryota</taxon>
        <taxon>Rhodophyta</taxon>
        <taxon>Bangiophyceae</taxon>
        <taxon>Bangiales</taxon>
        <taxon>Bangiaceae</taxon>
        <taxon>Pyropia</taxon>
    </lineage>
</organism>
<dbReference type="Proteomes" id="UP000798662">
    <property type="component" value="Chromosome 3"/>
</dbReference>
<name>A0ACC3CFA9_PYRYE</name>
<evidence type="ECO:0000313" key="1">
    <source>
        <dbReference type="EMBL" id="KAK1868452.1"/>
    </source>
</evidence>
<reference evidence="1" key="1">
    <citation type="submission" date="2019-11" db="EMBL/GenBank/DDBJ databases">
        <title>Nori genome reveals adaptations in red seaweeds to the harsh intertidal environment.</title>
        <authorList>
            <person name="Wang D."/>
            <person name="Mao Y."/>
        </authorList>
    </citation>
    <scope>NUCLEOTIDE SEQUENCE</scope>
    <source>
        <tissue evidence="1">Gametophyte</tissue>
    </source>
</reference>